<dbReference type="EMBL" id="CP012333">
    <property type="protein sequence ID" value="AKV00202.1"/>
    <property type="molecule type" value="Genomic_DNA"/>
</dbReference>
<gene>
    <name evidence="2" type="ORF">AKJ09_06865</name>
</gene>
<proteinExistence type="predicted"/>
<evidence type="ECO:0000313" key="2">
    <source>
        <dbReference type="EMBL" id="AKV00202.1"/>
    </source>
</evidence>
<protein>
    <submittedName>
        <fullName evidence="2">Uncharacterized protein</fullName>
    </submittedName>
</protein>
<feature type="region of interest" description="Disordered" evidence="1">
    <location>
        <begin position="117"/>
        <end position="139"/>
    </location>
</feature>
<sequence>MSDSSEEREVLRRALVSSWHTERAPTRLRANLLALATTEAVLSTTSSSSASSGNGAVTQGSNVSPALAPASTAASVVTNVGTWKLVAALALAAGGLAATVVSRTSYTSATPLPAVTSEATTSSPAALPGQSAGSPAPSAPFVSNEIASVSIHDLPSAPSALRPTPRVAAPSLRSESPQPANAGARLAEETGRLAAIRSAVAAGDPREALRLLDGYEAEFASGVLSEEAEVLRIECLERMGNAAQASERARRFLRERPASPYAARVRATSARQP</sequence>
<keyword evidence="3" id="KW-1185">Reference proteome</keyword>
<feature type="region of interest" description="Disordered" evidence="1">
    <location>
        <begin position="155"/>
        <end position="180"/>
    </location>
</feature>
<dbReference type="PATRIC" id="fig|1391654.3.peg.6974"/>
<organism evidence="2 3">
    <name type="scientific">Labilithrix luteola</name>
    <dbReference type="NCBI Taxonomy" id="1391654"/>
    <lineage>
        <taxon>Bacteria</taxon>
        <taxon>Pseudomonadati</taxon>
        <taxon>Myxococcota</taxon>
        <taxon>Polyangia</taxon>
        <taxon>Polyangiales</taxon>
        <taxon>Labilitrichaceae</taxon>
        <taxon>Labilithrix</taxon>
    </lineage>
</organism>
<dbReference type="RefSeq" id="WP_146651535.1">
    <property type="nucleotide sequence ID" value="NZ_CP012333.1"/>
</dbReference>
<name>A0A0K1Q3J6_9BACT</name>
<dbReference type="Gene3D" id="1.25.40.10">
    <property type="entry name" value="Tetratricopeptide repeat domain"/>
    <property type="match status" value="1"/>
</dbReference>
<dbReference type="Proteomes" id="UP000064967">
    <property type="component" value="Chromosome"/>
</dbReference>
<dbReference type="AlphaFoldDB" id="A0A0K1Q3J6"/>
<dbReference type="InterPro" id="IPR011990">
    <property type="entry name" value="TPR-like_helical_dom_sf"/>
</dbReference>
<evidence type="ECO:0000313" key="3">
    <source>
        <dbReference type="Proteomes" id="UP000064967"/>
    </source>
</evidence>
<reference evidence="2 3" key="1">
    <citation type="submission" date="2015-08" db="EMBL/GenBank/DDBJ databases">
        <authorList>
            <person name="Babu N.S."/>
            <person name="Beckwith C.J."/>
            <person name="Beseler K.G."/>
            <person name="Brison A."/>
            <person name="Carone J.V."/>
            <person name="Caskin T.P."/>
            <person name="Diamond M."/>
            <person name="Durham M.E."/>
            <person name="Foxe J.M."/>
            <person name="Go M."/>
            <person name="Henderson B.A."/>
            <person name="Jones I.B."/>
            <person name="McGettigan J.A."/>
            <person name="Micheletti S.J."/>
            <person name="Nasrallah M.E."/>
            <person name="Ortiz D."/>
            <person name="Piller C.R."/>
            <person name="Privatt S.R."/>
            <person name="Schneider S.L."/>
            <person name="Sharp S."/>
            <person name="Smith T.C."/>
            <person name="Stanton J.D."/>
            <person name="Ullery H.E."/>
            <person name="Wilson R.J."/>
            <person name="Serrano M.G."/>
            <person name="Buck G."/>
            <person name="Lee V."/>
            <person name="Wang Y."/>
            <person name="Carvalho R."/>
            <person name="Voegtly L."/>
            <person name="Shi R."/>
            <person name="Duckworth R."/>
            <person name="Johnson A."/>
            <person name="Loviza R."/>
            <person name="Walstead R."/>
            <person name="Shah Z."/>
            <person name="Kiflezghi M."/>
            <person name="Wade K."/>
            <person name="Ball S.L."/>
            <person name="Bradley K.W."/>
            <person name="Asai D.J."/>
            <person name="Bowman C.A."/>
            <person name="Russell D.A."/>
            <person name="Pope W.H."/>
            <person name="Jacobs-Sera D."/>
            <person name="Hendrix R.W."/>
            <person name="Hatfull G.F."/>
        </authorList>
    </citation>
    <scope>NUCLEOTIDE SEQUENCE [LARGE SCALE GENOMIC DNA]</scope>
    <source>
        <strain evidence="2 3">DSM 27648</strain>
    </source>
</reference>
<dbReference type="KEGG" id="llu:AKJ09_06865"/>
<evidence type="ECO:0000256" key="1">
    <source>
        <dbReference type="SAM" id="MobiDB-lite"/>
    </source>
</evidence>
<accession>A0A0K1Q3J6</accession>
<dbReference type="STRING" id="1391654.AKJ09_06865"/>